<dbReference type="PROSITE" id="PS52016">
    <property type="entry name" value="TONB_DEPENDENT_REC_3"/>
    <property type="match status" value="1"/>
</dbReference>
<dbReference type="Pfam" id="PF13715">
    <property type="entry name" value="CarbopepD_reg_2"/>
    <property type="match status" value="1"/>
</dbReference>
<gene>
    <name evidence="9" type="ORF">DSM01_2172</name>
    <name evidence="10" type="ORF">SAMN04487999_0302</name>
</gene>
<evidence type="ECO:0000256" key="2">
    <source>
        <dbReference type="ARBA" id="ARBA00022448"/>
    </source>
</evidence>
<dbReference type="NCBIfam" id="TIGR04057">
    <property type="entry name" value="SusC_RagA_signa"/>
    <property type="match status" value="1"/>
</dbReference>
<evidence type="ECO:0000259" key="8">
    <source>
        <dbReference type="Pfam" id="PF07715"/>
    </source>
</evidence>
<dbReference type="NCBIfam" id="TIGR04056">
    <property type="entry name" value="OMP_RagA_SusC"/>
    <property type="match status" value="1"/>
</dbReference>
<reference evidence="9 12" key="3">
    <citation type="submission" date="2018-07" db="EMBL/GenBank/DDBJ databases">
        <title>Leeuwenhoekiella genomics.</title>
        <authorList>
            <person name="Tahon G."/>
            <person name="Willems A."/>
        </authorList>
    </citation>
    <scope>NUCLEOTIDE SEQUENCE [LARGE SCALE GENOMIC DNA]</scope>
    <source>
        <strain evidence="9 12">LMG 24856</strain>
    </source>
</reference>
<keyword evidence="6 7" id="KW-0998">Cell outer membrane</keyword>
<keyword evidence="2 7" id="KW-0813">Transport</keyword>
<evidence type="ECO:0000256" key="4">
    <source>
        <dbReference type="ARBA" id="ARBA00022692"/>
    </source>
</evidence>
<reference evidence="10" key="1">
    <citation type="submission" date="2016-11" db="EMBL/GenBank/DDBJ databases">
        <authorList>
            <person name="Jaros S."/>
            <person name="Januszkiewicz K."/>
            <person name="Wedrychowicz H."/>
        </authorList>
    </citation>
    <scope>NUCLEOTIDE SEQUENCE [LARGE SCALE GENOMIC DNA]</scope>
    <source>
        <strain evidence="10">DSM 19859</strain>
    </source>
</reference>
<dbReference type="Pfam" id="PF07715">
    <property type="entry name" value="Plug"/>
    <property type="match status" value="1"/>
</dbReference>
<dbReference type="STRING" id="573501.SAMN04487999_0302"/>
<dbReference type="InterPro" id="IPR037066">
    <property type="entry name" value="Plug_dom_sf"/>
</dbReference>
<keyword evidence="4 7" id="KW-0812">Transmembrane</keyword>
<evidence type="ECO:0000313" key="9">
    <source>
        <dbReference type="EMBL" id="RXG28711.1"/>
    </source>
</evidence>
<dbReference type="Gene3D" id="2.40.170.20">
    <property type="entry name" value="TonB-dependent receptor, beta-barrel domain"/>
    <property type="match status" value="1"/>
</dbReference>
<evidence type="ECO:0000256" key="5">
    <source>
        <dbReference type="ARBA" id="ARBA00023136"/>
    </source>
</evidence>
<dbReference type="Gene3D" id="2.170.130.10">
    <property type="entry name" value="TonB-dependent receptor, plug domain"/>
    <property type="match status" value="1"/>
</dbReference>
<evidence type="ECO:0000313" key="10">
    <source>
        <dbReference type="EMBL" id="SHH48165.1"/>
    </source>
</evidence>
<dbReference type="InterPro" id="IPR008969">
    <property type="entry name" value="CarboxyPept-like_regulatory"/>
</dbReference>
<evidence type="ECO:0000313" key="12">
    <source>
        <dbReference type="Proteomes" id="UP000290037"/>
    </source>
</evidence>
<dbReference type="GO" id="GO:0033214">
    <property type="term" value="P:siderophore-iron import into cell"/>
    <property type="evidence" value="ECO:0007669"/>
    <property type="project" value="TreeGrafter"/>
</dbReference>
<dbReference type="FunFam" id="2.60.40.1120:FF:000003">
    <property type="entry name" value="Outer membrane protein Omp121"/>
    <property type="match status" value="1"/>
</dbReference>
<dbReference type="RefSeq" id="WP_072979606.1">
    <property type="nucleotide sequence ID" value="NZ_FQXT01000001.1"/>
</dbReference>
<dbReference type="AlphaFoldDB" id="A0A1M5TBI3"/>
<dbReference type="InterPro" id="IPR036942">
    <property type="entry name" value="Beta-barrel_TonB_sf"/>
</dbReference>
<dbReference type="SUPFAM" id="SSF56935">
    <property type="entry name" value="Porins"/>
    <property type="match status" value="1"/>
</dbReference>
<evidence type="ECO:0000256" key="7">
    <source>
        <dbReference type="PROSITE-ProRule" id="PRU01360"/>
    </source>
</evidence>
<organism evidence="10 11">
    <name type="scientific">Leeuwenhoekiella palythoae</name>
    <dbReference type="NCBI Taxonomy" id="573501"/>
    <lineage>
        <taxon>Bacteria</taxon>
        <taxon>Pseudomonadati</taxon>
        <taxon>Bacteroidota</taxon>
        <taxon>Flavobacteriia</taxon>
        <taxon>Flavobacteriales</taxon>
        <taxon>Flavobacteriaceae</taxon>
        <taxon>Leeuwenhoekiella</taxon>
    </lineage>
</organism>
<dbReference type="Gene3D" id="2.60.40.1120">
    <property type="entry name" value="Carboxypeptidase-like, regulatory domain"/>
    <property type="match status" value="1"/>
</dbReference>
<evidence type="ECO:0000313" key="11">
    <source>
        <dbReference type="Proteomes" id="UP000184240"/>
    </source>
</evidence>
<keyword evidence="3 7" id="KW-1134">Transmembrane beta strand</keyword>
<proteinExistence type="inferred from homology"/>
<dbReference type="EMBL" id="QOVN01000004">
    <property type="protein sequence ID" value="RXG28711.1"/>
    <property type="molecule type" value="Genomic_DNA"/>
</dbReference>
<sequence>MKQNKLYDCLCVFEYLFKKGIFLLAIVLAPIMSAQAQESKTITGTVLSSNGNMPIPGVNVLVEGTTTGAVTDFDGNFSIEASANDVLVFTYLGFQEQRITVGEQTSLTVTLEEALSSLDEVVVVGYGTQRKSDLTGAVSVVDTEEMTKQASNDVTQMMQGRVAGVTITSDGQPGASPSVRIRGVSTFGQGASAEPLYVVDGFPISGGIRDINPNDIKSIQVLKDATAGAIYGNRAANGVVIITTKSGAKGKKFAVEVNSYYGIQTITQKLPLLDREGYQMINSELLTNAGQPLTPGNDPSSDLYIDDIDTDWQDEGYKDGYIMNHNFNISGGSEKTSYFVSLDYLDNEGTLVGSGPDYKRYSFRVNSDTEVGKFNFGENVYIVHSDENPLFNTTTIGLPGGRPSLVNDLLQAAPTIPVYDPNRLGGFGGADATIHQSITLNVPGINTLIENQTKVNRVLANFYAQFEPIEGLKLKTNLQYDNTDIEDQLFVPQYDLGYFFPNPTAQLQYGSRKSSSFLIENTINWTKEFGKHNLTVLAGQTYQKFNARNVSATGVGLTAPYVKNLVNAENFSVNDDIQNSAISSLLGRVNYSFDDKYLLTANIRRDGSSKFREELRYDYFPSVGLGWKIHNEFELPEFITALKLRGGIGEVGNQEILNYAYQNTINRGIPYSFAYGRAIGAAVTALVDQDIKWETRVTRSVGIDATLFNGGVDFTAEYYSNTSNDVLTYVPIPISNGSIGSQLLTNAGSIKNSGIELSAVIRKQFGDFYLEVAPNFYTVNNEVLDIGGLDLISSTGARTVVGRSLGEHYGWVYDGIFQSQEEVDNAPFQTPGTAAGDIRFRDLDGDGSITDEDRTFLGSALPTFNYGINISARYKDFDFTIFGQGAGGNYINSNLYKGLMPTTGYTNWHEDILNRWTPENTNTTIPRVVFLDPNNNGRDSNRPGWLQKGDYFRINTISLGYTLPDTFVENIHMSSARFYVTLQNVAVLSSYKGYNPDFQAGVLSPGFDYGTYPRPLTTMLGAQLKF</sequence>
<comment type="similarity">
    <text evidence="7">Belongs to the TonB-dependent receptor family.</text>
</comment>
<dbReference type="GO" id="GO:0009279">
    <property type="term" value="C:cell outer membrane"/>
    <property type="evidence" value="ECO:0007669"/>
    <property type="project" value="UniProtKB-SubCell"/>
</dbReference>
<dbReference type="PANTHER" id="PTHR30442">
    <property type="entry name" value="IRON III DICITRATE TRANSPORT PROTEIN FECA"/>
    <property type="match status" value="1"/>
</dbReference>
<feature type="domain" description="TonB-dependent receptor plug" evidence="8">
    <location>
        <begin position="131"/>
        <end position="239"/>
    </location>
</feature>
<comment type="subcellular location">
    <subcellularLocation>
        <location evidence="1 7">Cell outer membrane</location>
        <topology evidence="1 7">Multi-pass membrane protein</topology>
    </subcellularLocation>
</comment>
<dbReference type="OrthoDB" id="9768177at2"/>
<accession>A0A1M5TBI3</accession>
<name>A0A1M5TBI3_9FLAO</name>
<dbReference type="InterPro" id="IPR039426">
    <property type="entry name" value="TonB-dep_rcpt-like"/>
</dbReference>
<evidence type="ECO:0000256" key="6">
    <source>
        <dbReference type="ARBA" id="ARBA00023237"/>
    </source>
</evidence>
<dbReference type="Proteomes" id="UP000184240">
    <property type="component" value="Unassembled WGS sequence"/>
</dbReference>
<evidence type="ECO:0000256" key="3">
    <source>
        <dbReference type="ARBA" id="ARBA00022452"/>
    </source>
</evidence>
<dbReference type="InterPro" id="IPR012910">
    <property type="entry name" value="Plug_dom"/>
</dbReference>
<evidence type="ECO:0000256" key="1">
    <source>
        <dbReference type="ARBA" id="ARBA00004571"/>
    </source>
</evidence>
<protein>
    <submittedName>
        <fullName evidence="9">TonB-linked SusC/RagA family outer membrane protein</fullName>
    </submittedName>
    <submittedName>
        <fullName evidence="10">TonB-linked outer membrane protein, SusC/RagA family</fullName>
    </submittedName>
</protein>
<keyword evidence="12" id="KW-1185">Reference proteome</keyword>
<dbReference type="InterPro" id="IPR023996">
    <property type="entry name" value="TonB-dep_OMP_SusC/RagA"/>
</dbReference>
<dbReference type="InterPro" id="IPR023997">
    <property type="entry name" value="TonB-dep_OMP_SusC/RagA_CS"/>
</dbReference>
<dbReference type="PANTHER" id="PTHR30442:SF0">
    <property type="entry name" value="FE(3+) DICITRATE TRANSPORT PROTEIN FECA"/>
    <property type="match status" value="1"/>
</dbReference>
<keyword evidence="5 7" id="KW-0472">Membrane</keyword>
<reference evidence="11" key="2">
    <citation type="submission" date="2016-11" db="EMBL/GenBank/DDBJ databases">
        <authorList>
            <person name="Varghese N."/>
            <person name="Submissions S."/>
        </authorList>
    </citation>
    <scope>NUCLEOTIDE SEQUENCE [LARGE SCALE GENOMIC DNA]</scope>
    <source>
        <strain evidence="11">DSM 19859</strain>
    </source>
</reference>
<dbReference type="SUPFAM" id="SSF49464">
    <property type="entry name" value="Carboxypeptidase regulatory domain-like"/>
    <property type="match status" value="1"/>
</dbReference>
<dbReference type="Proteomes" id="UP000290037">
    <property type="component" value="Unassembled WGS sequence"/>
</dbReference>
<dbReference type="EMBL" id="FQXT01000001">
    <property type="protein sequence ID" value="SHH48165.1"/>
    <property type="molecule type" value="Genomic_DNA"/>
</dbReference>